<sequence length="351" mass="39800">MAATVTNVEEIRSRVILGEFGVKNVHTTDFPRNYPGHDDSWDKQKFKKNFRMDIVHLDESSIEFDMVGIDAAIANAFRRILLAEVPTMAIEKVFIYNNTSIVQDEVLAQRLGLIPIKADPRLFEYRNDVEESAEEEGSEIDTIKLQLKIKCSKNPRASKDSSDPQELYLNHMVYSRDIQWVPIGNQADVFSNSSIGPVYDDILIAQLRPGQELDIIMHCVKGIGKDHAKFSPVATASYRLLPEITLLEPVEGEMAERLKRCFSRGVIDLEDINGKKVAKVVNSRLDTCSREVLRHSDLKNLVKLGRVRDHFIFTVESTGILPPEVLVMEAIKVLMAKCQRFLNELDSPDME</sequence>
<dbReference type="GO" id="GO:0046983">
    <property type="term" value="F:protein dimerization activity"/>
    <property type="evidence" value="ECO:0007669"/>
    <property type="project" value="InterPro"/>
</dbReference>
<comment type="similarity">
    <text evidence="9">Belongs to the archaeal Rpo3/eukaryotic RPB3 RNA polymerase subunit family.</text>
</comment>
<keyword evidence="6" id="KW-0007">Acetylation</keyword>
<dbReference type="Proteomes" id="UP000515145">
    <property type="component" value="Chromosome 1"/>
</dbReference>
<evidence type="ECO:0000256" key="8">
    <source>
        <dbReference type="ARBA" id="ARBA00023242"/>
    </source>
</evidence>
<dbReference type="InParanoid" id="A0A6P7J7M5"/>
<comment type="subcellular location">
    <subcellularLocation>
        <location evidence="2">Cytoplasm</location>
        <location evidence="2">Cytosol</location>
    </subcellularLocation>
    <subcellularLocation>
        <location evidence="1">Nucleus</location>
    </subcellularLocation>
</comment>
<dbReference type="PROSITE" id="PS00446">
    <property type="entry name" value="RNA_POL_D_30KD"/>
    <property type="match status" value="1"/>
</dbReference>
<dbReference type="GO" id="GO:0006351">
    <property type="term" value="P:DNA-templated transcription"/>
    <property type="evidence" value="ECO:0007669"/>
    <property type="project" value="InterPro"/>
</dbReference>
<dbReference type="GO" id="GO:0005736">
    <property type="term" value="C:RNA polymerase I complex"/>
    <property type="evidence" value="ECO:0007669"/>
    <property type="project" value="TreeGrafter"/>
</dbReference>
<gene>
    <name evidence="13" type="primary">polr1c</name>
</gene>
<dbReference type="SUPFAM" id="SSF56553">
    <property type="entry name" value="Insert subdomain of RNA polymerase alpha subunit"/>
    <property type="match status" value="1"/>
</dbReference>
<evidence type="ECO:0000256" key="10">
    <source>
        <dbReference type="ARBA" id="ARBA00056177"/>
    </source>
</evidence>
<evidence type="ECO:0000259" key="11">
    <source>
        <dbReference type="SMART" id="SM00662"/>
    </source>
</evidence>
<dbReference type="InterPro" id="IPR050518">
    <property type="entry name" value="Rpo3/RPB3_RNA_Pol_subunit"/>
</dbReference>
<evidence type="ECO:0000256" key="3">
    <source>
        <dbReference type="ARBA" id="ARBA00022083"/>
    </source>
</evidence>
<dbReference type="GeneID" id="114443030"/>
<dbReference type="GO" id="GO:0005666">
    <property type="term" value="C:RNA polymerase III complex"/>
    <property type="evidence" value="ECO:0007669"/>
    <property type="project" value="TreeGrafter"/>
</dbReference>
<dbReference type="InterPro" id="IPR022842">
    <property type="entry name" value="RNAP_Rpo3/Rpb3/RPAC1"/>
</dbReference>
<evidence type="ECO:0000313" key="13">
    <source>
        <dbReference type="RefSeq" id="XP_028272744.1"/>
    </source>
</evidence>
<comment type="function">
    <text evidence="10">DNA-dependent RNA polymerase catalyzes the transcription of DNA into RNA using the four ribonucleoside triphosphates as substrates. Common component of RNA polymerases I and III which synthesize ribosomal RNA precursors and short non-coding RNAs including 5S rRNA, snRNAs, tRNAs and miRNAs, respectively. POLR1C/RPAC1 is part of the polymerase core and may function as a clamp element that moves to open and close the cleft.</text>
</comment>
<dbReference type="Pfam" id="PF01000">
    <property type="entry name" value="RNA_pol_A_bac"/>
    <property type="match status" value="1"/>
</dbReference>
<dbReference type="Gene3D" id="2.170.120.12">
    <property type="entry name" value="DNA-directed RNA polymerase, insert domain"/>
    <property type="match status" value="1"/>
</dbReference>
<dbReference type="InterPro" id="IPR011262">
    <property type="entry name" value="DNA-dir_RNA_pol_insert"/>
</dbReference>
<evidence type="ECO:0000256" key="4">
    <source>
        <dbReference type="ARBA" id="ARBA00022478"/>
    </source>
</evidence>
<dbReference type="PANTHER" id="PTHR11800:SF13">
    <property type="entry name" value="DNA-DIRECTED RNA POLYMERASES I AND III SUBUNIT RPAC1"/>
    <property type="match status" value="1"/>
</dbReference>
<dbReference type="SUPFAM" id="SSF55257">
    <property type="entry name" value="RBP11-like subunits of RNA polymerase"/>
    <property type="match status" value="1"/>
</dbReference>
<dbReference type="RefSeq" id="XP_028272744.1">
    <property type="nucleotide sequence ID" value="XM_028416943.1"/>
</dbReference>
<dbReference type="Gene3D" id="3.30.1360.10">
    <property type="entry name" value="RNA polymerase, RBP11-like subunit"/>
    <property type="match status" value="1"/>
</dbReference>
<dbReference type="GO" id="GO:0005829">
    <property type="term" value="C:cytosol"/>
    <property type="evidence" value="ECO:0007669"/>
    <property type="project" value="UniProtKB-SubCell"/>
</dbReference>
<dbReference type="CTD" id="9533"/>
<dbReference type="CDD" id="cd07032">
    <property type="entry name" value="RNAP_I_II_AC40"/>
    <property type="match status" value="1"/>
</dbReference>
<dbReference type="NCBIfam" id="NF001988">
    <property type="entry name" value="PRK00783.1"/>
    <property type="match status" value="1"/>
</dbReference>
<dbReference type="HAMAP" id="MF_00320">
    <property type="entry name" value="RNApol_arch_Rpo3"/>
    <property type="match status" value="1"/>
</dbReference>
<dbReference type="InterPro" id="IPR001514">
    <property type="entry name" value="DNA-dir_RNA_pol_30-40kDasu_CS"/>
</dbReference>
<evidence type="ECO:0000256" key="6">
    <source>
        <dbReference type="ARBA" id="ARBA00022990"/>
    </source>
</evidence>
<feature type="domain" description="DNA-directed RNA polymerase RpoA/D/Rpb3-type" evidence="11">
    <location>
        <begin position="61"/>
        <end position="344"/>
    </location>
</feature>
<name>A0A6P7J7M5_9TELE</name>
<dbReference type="GO" id="GO:0003677">
    <property type="term" value="F:DNA binding"/>
    <property type="evidence" value="ECO:0007669"/>
    <property type="project" value="InterPro"/>
</dbReference>
<dbReference type="GO" id="GO:0003899">
    <property type="term" value="F:DNA-directed RNA polymerase activity"/>
    <property type="evidence" value="ECO:0007669"/>
    <property type="project" value="InterPro"/>
</dbReference>
<dbReference type="GO" id="GO:0005654">
    <property type="term" value="C:nucleoplasm"/>
    <property type="evidence" value="ECO:0007669"/>
    <property type="project" value="UniProtKB-ARBA"/>
</dbReference>
<keyword evidence="7" id="KW-0804">Transcription</keyword>
<keyword evidence="12" id="KW-1185">Reference proteome</keyword>
<keyword evidence="5" id="KW-0963">Cytoplasm</keyword>
<evidence type="ECO:0000256" key="2">
    <source>
        <dbReference type="ARBA" id="ARBA00004514"/>
    </source>
</evidence>
<dbReference type="OrthoDB" id="270173at2759"/>
<evidence type="ECO:0000256" key="1">
    <source>
        <dbReference type="ARBA" id="ARBA00004123"/>
    </source>
</evidence>
<keyword evidence="8" id="KW-0539">Nucleus</keyword>
<dbReference type="FunFam" id="2.170.120.12:FF:000003">
    <property type="entry name" value="Dna-directed rna polymerases i and iii subunit"/>
    <property type="match status" value="1"/>
</dbReference>
<dbReference type="AlphaFoldDB" id="A0A6P7J7M5"/>
<dbReference type="InterPro" id="IPR011263">
    <property type="entry name" value="DNA-dir_RNA_pol_RpoA/D/Rpb3"/>
</dbReference>
<dbReference type="SMART" id="SM00662">
    <property type="entry name" value="RPOLD"/>
    <property type="match status" value="1"/>
</dbReference>
<proteinExistence type="inferred from homology"/>
<accession>A0A6P7J7M5</accession>
<evidence type="ECO:0000256" key="5">
    <source>
        <dbReference type="ARBA" id="ARBA00022490"/>
    </source>
</evidence>
<dbReference type="InterPro" id="IPR036643">
    <property type="entry name" value="RNApol_insert_sf"/>
</dbReference>
<dbReference type="FunFam" id="3.30.1360.10:FF:000009">
    <property type="entry name" value="RNA polymerase I and III subunit C"/>
    <property type="match status" value="1"/>
</dbReference>
<dbReference type="InterPro" id="IPR036603">
    <property type="entry name" value="RBP11-like"/>
</dbReference>
<dbReference type="PANTHER" id="PTHR11800">
    <property type="entry name" value="DNA-DIRECTED RNA POLYMERASE"/>
    <property type="match status" value="1"/>
</dbReference>
<evidence type="ECO:0000313" key="12">
    <source>
        <dbReference type="Proteomes" id="UP000515145"/>
    </source>
</evidence>
<dbReference type="InterPro" id="IPR033901">
    <property type="entry name" value="RNAPI/III_AC40"/>
</dbReference>
<keyword evidence="4 13" id="KW-0240">DNA-directed RNA polymerase</keyword>
<protein>
    <recommendedName>
        <fullName evidence="3">DNA-directed RNA polymerases I and III subunit RPAC1</fullName>
    </recommendedName>
</protein>
<evidence type="ECO:0000256" key="7">
    <source>
        <dbReference type="ARBA" id="ARBA00023163"/>
    </source>
</evidence>
<organism evidence="12 13">
    <name type="scientific">Parambassis ranga</name>
    <name type="common">Indian glassy fish</name>
    <dbReference type="NCBI Taxonomy" id="210632"/>
    <lineage>
        <taxon>Eukaryota</taxon>
        <taxon>Metazoa</taxon>
        <taxon>Chordata</taxon>
        <taxon>Craniata</taxon>
        <taxon>Vertebrata</taxon>
        <taxon>Euteleostomi</taxon>
        <taxon>Actinopterygii</taxon>
        <taxon>Neopterygii</taxon>
        <taxon>Teleostei</taxon>
        <taxon>Neoteleostei</taxon>
        <taxon>Acanthomorphata</taxon>
        <taxon>Ovalentaria</taxon>
        <taxon>Ambassidae</taxon>
        <taxon>Parambassis</taxon>
    </lineage>
</organism>
<reference evidence="13" key="1">
    <citation type="submission" date="2025-08" db="UniProtKB">
        <authorList>
            <consortium name="RefSeq"/>
        </authorList>
    </citation>
    <scope>IDENTIFICATION</scope>
</reference>
<dbReference type="Pfam" id="PF01193">
    <property type="entry name" value="RNA_pol_L"/>
    <property type="match status" value="1"/>
</dbReference>
<evidence type="ECO:0000256" key="9">
    <source>
        <dbReference type="ARBA" id="ARBA00025804"/>
    </source>
</evidence>
<dbReference type="FunFam" id="3.30.1360.10:FF:000005">
    <property type="entry name" value="Dna-directed rna polymerases i and iii subunit"/>
    <property type="match status" value="1"/>
</dbReference>